<evidence type="ECO:0000313" key="4">
    <source>
        <dbReference type="Proteomes" id="UP000019478"/>
    </source>
</evidence>
<gene>
    <name evidence="3" type="ORF">A1O3_01704</name>
</gene>
<dbReference type="EMBL" id="AMGY01000001">
    <property type="protein sequence ID" value="EXJ93147.1"/>
    <property type="molecule type" value="Genomic_DNA"/>
</dbReference>
<dbReference type="Pfam" id="PF11951">
    <property type="entry name" value="Fungal_trans_2"/>
    <property type="match status" value="1"/>
</dbReference>
<keyword evidence="4" id="KW-1185">Reference proteome</keyword>
<sequence length="382" mass="42399">MINVDPRVPAYDLVDKYIRLTAPRLVVYPCPREHNPFIELLFPVAFSHVVAMNSILALAAAHSGSPHSRFLYGAALADLRSALQQDSIGTEVLVATMMLVFFETAEGHSKRQAIQHLQGLARLLKFRRQRGAQTLHDGLAMEVLIYHVVTISIYDNLSQTILKGLRISPTGPTVWSNIGGDLRQSYCLSGLSSEVLDFILEITGLFSPSPEAHTPLPAMLIVEGIALADKINQWQPAIAGDSLFPYALDATNHAELTLAAVLWKNAAFLNLLSLMHGKKISPDDARIAEVVKGSMITLQQIPEHSSVETCLNWPLVMIGSFAISQQDRSLLRRRFNSMEWLIFKNVYIAISILEEAWAQFDEYGTVNLETVMQIPPFDVILS</sequence>
<evidence type="ECO:0000256" key="2">
    <source>
        <dbReference type="ARBA" id="ARBA00023242"/>
    </source>
</evidence>
<comment type="caution">
    <text evidence="3">The sequence shown here is derived from an EMBL/GenBank/DDBJ whole genome shotgun (WGS) entry which is preliminary data.</text>
</comment>
<name>W9YJR4_9EURO</name>
<keyword evidence="2" id="KW-0539">Nucleus</keyword>
<accession>W9YJR4</accession>
<evidence type="ECO:0000256" key="1">
    <source>
        <dbReference type="ARBA" id="ARBA00004123"/>
    </source>
</evidence>
<proteinExistence type="predicted"/>
<dbReference type="InterPro" id="IPR021858">
    <property type="entry name" value="Fun_TF"/>
</dbReference>
<reference evidence="3 4" key="1">
    <citation type="submission" date="2013-03" db="EMBL/GenBank/DDBJ databases">
        <title>The Genome Sequence of Capronia epimyces CBS 606.96.</title>
        <authorList>
            <consortium name="The Broad Institute Genomics Platform"/>
            <person name="Cuomo C."/>
            <person name="de Hoog S."/>
            <person name="Gorbushina A."/>
            <person name="Walker B."/>
            <person name="Young S.K."/>
            <person name="Zeng Q."/>
            <person name="Gargeya S."/>
            <person name="Fitzgerald M."/>
            <person name="Haas B."/>
            <person name="Abouelleil A."/>
            <person name="Allen A.W."/>
            <person name="Alvarado L."/>
            <person name="Arachchi H.M."/>
            <person name="Berlin A.M."/>
            <person name="Chapman S.B."/>
            <person name="Gainer-Dewar J."/>
            <person name="Goldberg J."/>
            <person name="Griggs A."/>
            <person name="Gujja S."/>
            <person name="Hansen M."/>
            <person name="Howarth C."/>
            <person name="Imamovic A."/>
            <person name="Ireland A."/>
            <person name="Larimer J."/>
            <person name="McCowan C."/>
            <person name="Murphy C."/>
            <person name="Pearson M."/>
            <person name="Poon T.W."/>
            <person name="Priest M."/>
            <person name="Roberts A."/>
            <person name="Saif S."/>
            <person name="Shea T."/>
            <person name="Sisk P."/>
            <person name="Sykes S."/>
            <person name="Wortman J."/>
            <person name="Nusbaum C."/>
            <person name="Birren B."/>
        </authorList>
    </citation>
    <scope>NUCLEOTIDE SEQUENCE [LARGE SCALE GENOMIC DNA]</scope>
    <source>
        <strain evidence="3 4">CBS 606.96</strain>
    </source>
</reference>
<dbReference type="PANTHER" id="PTHR37534:SF46">
    <property type="entry name" value="ZN(II)2CYS6 TRANSCRIPTION FACTOR (EUROFUNG)"/>
    <property type="match status" value="1"/>
</dbReference>
<dbReference type="GO" id="GO:0005634">
    <property type="term" value="C:nucleus"/>
    <property type="evidence" value="ECO:0007669"/>
    <property type="project" value="UniProtKB-SubCell"/>
</dbReference>
<dbReference type="HOGENOM" id="CLU_631810_0_0_1"/>
<organism evidence="3 4">
    <name type="scientific">Capronia epimyces CBS 606.96</name>
    <dbReference type="NCBI Taxonomy" id="1182542"/>
    <lineage>
        <taxon>Eukaryota</taxon>
        <taxon>Fungi</taxon>
        <taxon>Dikarya</taxon>
        <taxon>Ascomycota</taxon>
        <taxon>Pezizomycotina</taxon>
        <taxon>Eurotiomycetes</taxon>
        <taxon>Chaetothyriomycetidae</taxon>
        <taxon>Chaetothyriales</taxon>
        <taxon>Herpotrichiellaceae</taxon>
        <taxon>Capronia</taxon>
    </lineage>
</organism>
<protein>
    <submittedName>
        <fullName evidence="3">Uncharacterized protein</fullName>
    </submittedName>
</protein>
<dbReference type="PANTHER" id="PTHR37534">
    <property type="entry name" value="TRANSCRIPTIONAL ACTIVATOR PROTEIN UGA3"/>
    <property type="match status" value="1"/>
</dbReference>
<dbReference type="OrthoDB" id="3251668at2759"/>
<dbReference type="GeneID" id="19165837"/>
<comment type="subcellular location">
    <subcellularLocation>
        <location evidence="1">Nucleus</location>
    </subcellularLocation>
</comment>
<evidence type="ECO:0000313" key="3">
    <source>
        <dbReference type="EMBL" id="EXJ93147.1"/>
    </source>
</evidence>
<dbReference type="Proteomes" id="UP000019478">
    <property type="component" value="Unassembled WGS sequence"/>
</dbReference>
<dbReference type="AlphaFoldDB" id="W9YJR4"/>
<dbReference type="RefSeq" id="XP_007730037.1">
    <property type="nucleotide sequence ID" value="XM_007731847.1"/>
</dbReference>
<dbReference type="STRING" id="1182542.W9YJR4"/>